<dbReference type="PROSITE" id="PS50943">
    <property type="entry name" value="HTH_CROC1"/>
    <property type="match status" value="1"/>
</dbReference>
<protein>
    <submittedName>
        <fullName evidence="3">Helix-turn-helix transcriptional regulator</fullName>
    </submittedName>
</protein>
<organism evidence="3 4">
    <name type="scientific">Pallidibacillus pasinlerensis</name>
    <dbReference type="NCBI Taxonomy" id="2703818"/>
    <lineage>
        <taxon>Bacteria</taxon>
        <taxon>Bacillati</taxon>
        <taxon>Bacillota</taxon>
        <taxon>Bacilli</taxon>
        <taxon>Bacillales</taxon>
        <taxon>Bacillaceae</taxon>
        <taxon>Pallidibacillus</taxon>
    </lineage>
</organism>
<dbReference type="Pfam" id="PF13443">
    <property type="entry name" value="HTH_26"/>
    <property type="match status" value="1"/>
</dbReference>
<dbReference type="InterPro" id="IPR010982">
    <property type="entry name" value="Lambda_DNA-bd_dom_sf"/>
</dbReference>
<dbReference type="SMART" id="SM00530">
    <property type="entry name" value="HTH_XRE"/>
    <property type="match status" value="1"/>
</dbReference>
<comment type="caution">
    <text evidence="3">The sequence shown here is derived from an EMBL/GenBank/DDBJ whole genome shotgun (WGS) entry which is preliminary data.</text>
</comment>
<dbReference type="SUPFAM" id="SSF47413">
    <property type="entry name" value="lambda repressor-like DNA-binding domains"/>
    <property type="match status" value="1"/>
</dbReference>
<proteinExistence type="predicted"/>
<sequence length="118" mass="14017">MTTDNNEVENRTREDGWFTMVQAIIHRINHLCNEYDMSIYELSKLSGVNQSTLNEIMQERSKKPRIDTMKKIAFGFGMRLPEFFDDPVFDRIKGVDDQELPERSNRRRKKTKSENETK</sequence>
<keyword evidence="4" id="KW-1185">Reference proteome</keyword>
<dbReference type="RefSeq" id="WP_161921930.1">
    <property type="nucleotide sequence ID" value="NZ_JAACYS010000144.1"/>
</dbReference>
<evidence type="ECO:0000313" key="4">
    <source>
        <dbReference type="Proteomes" id="UP000743899"/>
    </source>
</evidence>
<evidence type="ECO:0000256" key="1">
    <source>
        <dbReference type="SAM" id="MobiDB-lite"/>
    </source>
</evidence>
<evidence type="ECO:0000313" key="3">
    <source>
        <dbReference type="EMBL" id="NCU19113.1"/>
    </source>
</evidence>
<gene>
    <name evidence="3" type="ORF">GW534_15805</name>
</gene>
<feature type="domain" description="HTH cro/C1-type" evidence="2">
    <location>
        <begin position="28"/>
        <end position="83"/>
    </location>
</feature>
<dbReference type="Gene3D" id="1.10.260.40">
    <property type="entry name" value="lambda repressor-like DNA-binding domains"/>
    <property type="match status" value="1"/>
</dbReference>
<dbReference type="EMBL" id="JAACYS010000144">
    <property type="protein sequence ID" value="NCU19113.1"/>
    <property type="molecule type" value="Genomic_DNA"/>
</dbReference>
<dbReference type="Proteomes" id="UP000743899">
    <property type="component" value="Unassembled WGS sequence"/>
</dbReference>
<evidence type="ECO:0000259" key="2">
    <source>
        <dbReference type="PROSITE" id="PS50943"/>
    </source>
</evidence>
<name>A0ABX0A6P0_9BACI</name>
<feature type="compositionally biased region" description="Basic and acidic residues" evidence="1">
    <location>
        <begin position="94"/>
        <end position="104"/>
    </location>
</feature>
<reference evidence="3 4" key="1">
    <citation type="submission" date="2020-01" db="EMBL/GenBank/DDBJ databases">
        <title>A novel Bacillus sp. from Pasinler.</title>
        <authorList>
            <person name="Adiguzel A."/>
            <person name="Ay H."/>
            <person name="Baltaci M.O."/>
        </authorList>
    </citation>
    <scope>NUCLEOTIDE SEQUENCE [LARGE SCALE GENOMIC DNA]</scope>
    <source>
        <strain evidence="3 4">P1</strain>
    </source>
</reference>
<accession>A0ABX0A6P0</accession>
<feature type="region of interest" description="Disordered" evidence="1">
    <location>
        <begin position="94"/>
        <end position="118"/>
    </location>
</feature>
<dbReference type="InterPro" id="IPR001387">
    <property type="entry name" value="Cro/C1-type_HTH"/>
</dbReference>